<dbReference type="STRING" id="204669.Acid345_3359"/>
<dbReference type="CDD" id="cd07361">
    <property type="entry name" value="MEMO_like"/>
    <property type="match status" value="1"/>
</dbReference>
<organism evidence="3 4">
    <name type="scientific">Koribacter versatilis (strain Ellin345)</name>
    <dbReference type="NCBI Taxonomy" id="204669"/>
    <lineage>
        <taxon>Bacteria</taxon>
        <taxon>Pseudomonadati</taxon>
        <taxon>Acidobacteriota</taxon>
        <taxon>Terriglobia</taxon>
        <taxon>Terriglobales</taxon>
        <taxon>Candidatus Korobacteraceae</taxon>
        <taxon>Candidatus Korobacter</taxon>
    </lineage>
</organism>
<sequence length="271" mass="28991">MSVTIREPAVAGRFYPGNPEKLTADIGDYTTPTNAEKLAAIGCVVPHAGYMYSGHVAGAVYERLDLPKRFVILCPNHTGAGHPLAVMREGSWRTPLGDAAIDAELADQLLAAFPLTSEDADAHRTEHALEVQLPFLQILVPNFRFVPVAVGTGRFDVLSALGESIAKVVQSAAERVMVIASSDMNHYENDADTRVKDRLAIERLLALDAKGLYDVVHEKNISMCGYGPAVAMLTAAKRVGASRAELIKYATSGDVSGDRDMVVGYAGIAVL</sequence>
<dbReference type="Gene3D" id="3.40.830.10">
    <property type="entry name" value="LigB-like"/>
    <property type="match status" value="1"/>
</dbReference>
<comment type="similarity">
    <text evidence="1 2">Belongs to the MEMO1 family.</text>
</comment>
<dbReference type="RefSeq" id="WP_011524159.1">
    <property type="nucleotide sequence ID" value="NC_008009.1"/>
</dbReference>
<keyword evidence="4" id="KW-1185">Reference proteome</keyword>
<name>Q1IL90_KORVE</name>
<dbReference type="NCBIfam" id="NF001987">
    <property type="entry name" value="PRK00782.1"/>
    <property type="match status" value="1"/>
</dbReference>
<evidence type="ECO:0000256" key="2">
    <source>
        <dbReference type="HAMAP-Rule" id="MF_00055"/>
    </source>
</evidence>
<dbReference type="InterPro" id="IPR002737">
    <property type="entry name" value="MEMO1_fam"/>
</dbReference>
<evidence type="ECO:0000313" key="4">
    <source>
        <dbReference type="Proteomes" id="UP000002432"/>
    </source>
</evidence>
<dbReference type="PANTHER" id="PTHR11060:SF0">
    <property type="entry name" value="PROTEIN MEMO1"/>
    <property type="match status" value="1"/>
</dbReference>
<dbReference type="HAMAP" id="MF_00055">
    <property type="entry name" value="MEMO1"/>
    <property type="match status" value="1"/>
</dbReference>
<dbReference type="AlphaFoldDB" id="Q1IL90"/>
<accession>Q1IL90</accession>
<dbReference type="EnsemblBacteria" id="ABF42360">
    <property type="protein sequence ID" value="ABF42360"/>
    <property type="gene ID" value="Acid345_3359"/>
</dbReference>
<evidence type="ECO:0000313" key="3">
    <source>
        <dbReference type="EMBL" id="ABF42360.1"/>
    </source>
</evidence>
<reference evidence="3 4" key="1">
    <citation type="journal article" date="2009" name="Appl. Environ. Microbiol.">
        <title>Three genomes from the phylum Acidobacteria provide insight into the lifestyles of these microorganisms in soils.</title>
        <authorList>
            <person name="Ward N.L."/>
            <person name="Challacombe J.F."/>
            <person name="Janssen P.H."/>
            <person name="Henrissat B."/>
            <person name="Coutinho P.M."/>
            <person name="Wu M."/>
            <person name="Xie G."/>
            <person name="Haft D.H."/>
            <person name="Sait M."/>
            <person name="Badger J."/>
            <person name="Barabote R.D."/>
            <person name="Bradley B."/>
            <person name="Brettin T.S."/>
            <person name="Brinkac L.M."/>
            <person name="Bruce D."/>
            <person name="Creasy T."/>
            <person name="Daugherty S.C."/>
            <person name="Davidsen T.M."/>
            <person name="DeBoy R.T."/>
            <person name="Detter J.C."/>
            <person name="Dodson R.J."/>
            <person name="Durkin A.S."/>
            <person name="Ganapathy A."/>
            <person name="Gwinn-Giglio M."/>
            <person name="Han C.S."/>
            <person name="Khouri H."/>
            <person name="Kiss H."/>
            <person name="Kothari S.P."/>
            <person name="Madupu R."/>
            <person name="Nelson K.E."/>
            <person name="Nelson W.C."/>
            <person name="Paulsen I."/>
            <person name="Penn K."/>
            <person name="Ren Q."/>
            <person name="Rosovitz M.J."/>
            <person name="Selengut J.D."/>
            <person name="Shrivastava S."/>
            <person name="Sullivan S.A."/>
            <person name="Tapia R."/>
            <person name="Thompson L.S."/>
            <person name="Watkins K.L."/>
            <person name="Yang Q."/>
            <person name="Yu C."/>
            <person name="Zafar N."/>
            <person name="Zhou L."/>
            <person name="Kuske C.R."/>
        </authorList>
    </citation>
    <scope>NUCLEOTIDE SEQUENCE [LARGE SCALE GENOMIC DNA]</scope>
    <source>
        <strain evidence="3 4">Ellin345</strain>
    </source>
</reference>
<dbReference type="PANTHER" id="PTHR11060">
    <property type="entry name" value="PROTEIN MEMO1"/>
    <property type="match status" value="1"/>
</dbReference>
<evidence type="ECO:0000256" key="1">
    <source>
        <dbReference type="ARBA" id="ARBA00006315"/>
    </source>
</evidence>
<dbReference type="SUPFAM" id="SSF53213">
    <property type="entry name" value="LigB-like"/>
    <property type="match status" value="1"/>
</dbReference>
<dbReference type="Pfam" id="PF01875">
    <property type="entry name" value="Memo"/>
    <property type="match status" value="1"/>
</dbReference>
<dbReference type="KEGG" id="aba:Acid345_3359"/>
<dbReference type="eggNOG" id="COG1355">
    <property type="taxonomic scope" value="Bacteria"/>
</dbReference>
<dbReference type="OrthoDB" id="9771412at2"/>
<dbReference type="HOGENOM" id="CLU_038085_2_0_0"/>
<protein>
    <recommendedName>
        <fullName evidence="2">MEMO1 family protein Acid345_3359</fullName>
    </recommendedName>
</protein>
<dbReference type="EMBL" id="CP000360">
    <property type="protein sequence ID" value="ABF42360.1"/>
    <property type="molecule type" value="Genomic_DNA"/>
</dbReference>
<dbReference type="NCBIfam" id="TIGR04336">
    <property type="entry name" value="AmmeMemoSam_B"/>
    <property type="match status" value="1"/>
</dbReference>
<dbReference type="Proteomes" id="UP000002432">
    <property type="component" value="Chromosome"/>
</dbReference>
<gene>
    <name evidence="3" type="ordered locus">Acid345_3359</name>
</gene>
<proteinExistence type="inferred from homology"/>